<gene>
    <name evidence="2" type="ordered locus">NFA_40920</name>
</gene>
<dbReference type="eggNOG" id="ENOG5033ERF">
    <property type="taxonomic scope" value="Bacteria"/>
</dbReference>
<organism evidence="2 3">
    <name type="scientific">Nocardia farcinica (strain IFM 10152)</name>
    <dbReference type="NCBI Taxonomy" id="247156"/>
    <lineage>
        <taxon>Bacteria</taxon>
        <taxon>Bacillati</taxon>
        <taxon>Actinomycetota</taxon>
        <taxon>Actinomycetes</taxon>
        <taxon>Mycobacteriales</taxon>
        <taxon>Nocardiaceae</taxon>
        <taxon>Nocardia</taxon>
    </lineage>
</organism>
<reference evidence="2 3" key="1">
    <citation type="journal article" date="2004" name="Proc. Natl. Acad. Sci. U.S.A.">
        <title>The complete genomic sequence of Nocardia farcinica IFM 10152.</title>
        <authorList>
            <person name="Ishikawa J."/>
            <person name="Yamashita A."/>
            <person name="Mikami Y."/>
            <person name="Hoshino Y."/>
            <person name="Kurita H."/>
            <person name="Hotta K."/>
            <person name="Shiba T."/>
            <person name="Hattori M."/>
        </authorList>
    </citation>
    <scope>NUCLEOTIDE SEQUENCE [LARGE SCALE GENOMIC DNA]</scope>
    <source>
        <strain evidence="2 3">IFM 10152</strain>
    </source>
</reference>
<evidence type="ECO:0000313" key="3">
    <source>
        <dbReference type="Proteomes" id="UP000006820"/>
    </source>
</evidence>
<evidence type="ECO:0000313" key="2">
    <source>
        <dbReference type="EMBL" id="BAD58941.1"/>
    </source>
</evidence>
<proteinExistence type="predicted"/>
<dbReference type="KEGG" id="nfa:NFA_40920"/>
<evidence type="ECO:0008006" key="4">
    <source>
        <dbReference type="Google" id="ProtNLM"/>
    </source>
</evidence>
<evidence type="ECO:0000256" key="1">
    <source>
        <dbReference type="SAM" id="MobiDB-lite"/>
    </source>
</evidence>
<protein>
    <recommendedName>
        <fullName evidence="4">NIPSNAP domain-containing protein</fullName>
    </recommendedName>
</protein>
<name>Q5YSA0_NOCFA</name>
<accession>Q5YSA0</accession>
<sequence length="152" mass="16892">MSIQREYPASGAPEYRGAPGHREIAPPPTRSPPTFGYMDDRTLYIIDRVVLKPGTARAFLDAYLTGYVPGARERGLTLERILVSPPVWIEGEPNTVTATWTVRGPSEWWAAAVRGRHDPVPARWWESMAPMIAERSRSTAAHHEDVAGLCDV</sequence>
<dbReference type="STRING" id="247156.NFA_40920"/>
<dbReference type="HOGENOM" id="CLU_144772_0_0_11"/>
<dbReference type="EMBL" id="AP006618">
    <property type="protein sequence ID" value="BAD58941.1"/>
    <property type="molecule type" value="Genomic_DNA"/>
</dbReference>
<dbReference type="Proteomes" id="UP000006820">
    <property type="component" value="Chromosome"/>
</dbReference>
<keyword evidence="3" id="KW-1185">Reference proteome</keyword>
<feature type="region of interest" description="Disordered" evidence="1">
    <location>
        <begin position="1"/>
        <end position="32"/>
    </location>
</feature>
<dbReference type="AlphaFoldDB" id="Q5YSA0"/>